<protein>
    <submittedName>
        <fullName evidence="1">DUF4160 domain-containing protein</fullName>
    </submittedName>
</protein>
<evidence type="ECO:0000313" key="1">
    <source>
        <dbReference type="EMBL" id="PWG01323.1"/>
    </source>
</evidence>
<dbReference type="AlphaFoldDB" id="A0A2U2IZ03"/>
<name>A0A2U2IZ03_9SPHN</name>
<dbReference type="EMBL" id="QFFF01000002">
    <property type="protein sequence ID" value="PWG01323.1"/>
    <property type="molecule type" value="Genomic_DNA"/>
</dbReference>
<evidence type="ECO:0000313" key="2">
    <source>
        <dbReference type="Proteomes" id="UP000245916"/>
    </source>
</evidence>
<dbReference type="InterPro" id="IPR025427">
    <property type="entry name" value="DUF4160"/>
</dbReference>
<comment type="caution">
    <text evidence="1">The sequence shown here is derived from an EMBL/GenBank/DDBJ whole genome shotgun (WGS) entry which is preliminary data.</text>
</comment>
<dbReference type="Pfam" id="PF13711">
    <property type="entry name" value="DUF4160"/>
    <property type="match status" value="1"/>
</dbReference>
<reference evidence="1 2" key="1">
    <citation type="submission" date="2018-05" db="EMBL/GenBank/DDBJ databases">
        <title>Genome of Sphingosinicella humi QZX222.</title>
        <authorList>
            <person name="Qiao Z."/>
            <person name="Wang G."/>
        </authorList>
    </citation>
    <scope>NUCLEOTIDE SEQUENCE [LARGE SCALE GENOMIC DNA]</scope>
    <source>
        <strain evidence="1 2">QZX222</strain>
    </source>
</reference>
<proteinExistence type="predicted"/>
<dbReference type="Proteomes" id="UP000245916">
    <property type="component" value="Unassembled WGS sequence"/>
</dbReference>
<gene>
    <name evidence="1" type="ORF">DF286_14455</name>
</gene>
<dbReference type="RefSeq" id="WP_109272384.1">
    <property type="nucleotide sequence ID" value="NZ_QFFF01000002.1"/>
</dbReference>
<dbReference type="OrthoDB" id="122670at2"/>
<accession>A0A2U2IZ03</accession>
<organism evidence="1 2">
    <name type="scientific">Allosphingosinicella humi</name>
    <dbReference type="NCBI Taxonomy" id="2068657"/>
    <lineage>
        <taxon>Bacteria</taxon>
        <taxon>Pseudomonadati</taxon>
        <taxon>Pseudomonadota</taxon>
        <taxon>Alphaproteobacteria</taxon>
        <taxon>Sphingomonadales</taxon>
        <taxon>Sphingomonadaceae</taxon>
        <taxon>Allosphingosinicella</taxon>
    </lineage>
</organism>
<keyword evidence="2" id="KW-1185">Reference proteome</keyword>
<sequence>MVTVHREAGLRFIIFVDDHEPAHVHVIGDGTAKINLTGPSGEPELVYNDGFKAGEEGDADRGRAAGVSAGEMERISWLN</sequence>